<evidence type="ECO:0000313" key="12">
    <source>
        <dbReference type="EMBL" id="APW66278.1"/>
    </source>
</evidence>
<dbReference type="Pfam" id="PF02518">
    <property type="entry name" value="HATPase_c"/>
    <property type="match status" value="1"/>
</dbReference>
<dbReference type="InterPro" id="IPR004010">
    <property type="entry name" value="Double_Cache_2"/>
</dbReference>
<dbReference type="CDD" id="cd00082">
    <property type="entry name" value="HisKA"/>
    <property type="match status" value="1"/>
</dbReference>
<dbReference type="PRINTS" id="PR00344">
    <property type="entry name" value="BCTRLSENSOR"/>
</dbReference>
<feature type="transmembrane region" description="Helical" evidence="10">
    <location>
        <begin position="12"/>
        <end position="33"/>
    </location>
</feature>
<organism evidence="12 13">
    <name type="scientific">Poseidonibacter parvus</name>
    <dbReference type="NCBI Taxonomy" id="1850254"/>
    <lineage>
        <taxon>Bacteria</taxon>
        <taxon>Pseudomonadati</taxon>
        <taxon>Campylobacterota</taxon>
        <taxon>Epsilonproteobacteria</taxon>
        <taxon>Campylobacterales</taxon>
        <taxon>Arcobacteraceae</taxon>
        <taxon>Poseidonibacter</taxon>
    </lineage>
</organism>
<evidence type="ECO:0000256" key="7">
    <source>
        <dbReference type="ARBA" id="ARBA00022989"/>
    </source>
</evidence>
<evidence type="ECO:0000256" key="3">
    <source>
        <dbReference type="ARBA" id="ARBA00012438"/>
    </source>
</evidence>
<dbReference type="InterPro" id="IPR003594">
    <property type="entry name" value="HATPase_dom"/>
</dbReference>
<dbReference type="PROSITE" id="PS50109">
    <property type="entry name" value="HIS_KIN"/>
    <property type="match status" value="1"/>
</dbReference>
<dbReference type="OrthoDB" id="5349109at2"/>
<dbReference type="InterPro" id="IPR004358">
    <property type="entry name" value="Sig_transdc_His_kin-like_C"/>
</dbReference>
<dbReference type="Gene3D" id="1.10.287.130">
    <property type="match status" value="1"/>
</dbReference>
<dbReference type="AlphaFoldDB" id="A0A1P8KP05"/>
<evidence type="ECO:0000259" key="11">
    <source>
        <dbReference type="PROSITE" id="PS50109"/>
    </source>
</evidence>
<dbReference type="KEGG" id="alp:LPB137_10680"/>
<dbReference type="PANTHER" id="PTHR43065">
    <property type="entry name" value="SENSOR HISTIDINE KINASE"/>
    <property type="match status" value="1"/>
</dbReference>
<keyword evidence="13" id="KW-1185">Reference proteome</keyword>
<keyword evidence="5" id="KW-0597">Phosphoprotein</keyword>
<dbReference type="SMART" id="SM00387">
    <property type="entry name" value="HATPase_c"/>
    <property type="match status" value="1"/>
</dbReference>
<dbReference type="InterPro" id="IPR005467">
    <property type="entry name" value="His_kinase_dom"/>
</dbReference>
<reference evidence="12 13" key="1">
    <citation type="submission" date="2017-01" db="EMBL/GenBank/DDBJ databases">
        <title>Genome sequencing of Arcobacter sp. LPB0137.</title>
        <authorList>
            <person name="Lee G.-W."/>
            <person name="Yi H."/>
        </authorList>
    </citation>
    <scope>NUCLEOTIDE SEQUENCE [LARGE SCALE GENOMIC DNA]</scope>
    <source>
        <strain evidence="12 13">LPB0137</strain>
    </source>
</reference>
<dbReference type="InterPro" id="IPR003661">
    <property type="entry name" value="HisK_dim/P_dom"/>
</dbReference>
<sequence length="643" mass="76075">MKIKERRILNLIKYIPVLLTLIISGVLTFYLYFQNIERFKLEAQKLEKKYIEINKDLIKFQVQKIKQTILDEKANQRKKLKKELKLQVDNAYNIALSIYKNNQDKKQNEIIKLIKDALRDIRFNEERGYLFIYSMLGTNILHPIKTNLENKNMWNYKDKKGTFLIQRMNEILSKKDSTFYKWYWAKDENQSEELEKVGYFKFFEPFNWFIGTGEYIKDFDIELKNSLSKKLSEYHYRKESYIFALDYDGNYISYHNKNAIGKNIKDLMLVRNPEKMMKEMKKKSEIKAGFMTYTHNDKPITKAKNNKISYVDGIKDWKWIIGTGFYMDDFYKEMEIKNKELLKTNNEELKQLLYISFTLTLILLLVLIYISKILESEFIKYTKEIEHQIKKNIKTDRILAHQSKMAAMGEMIGNIAHQWRQPLSTISTITTGIKVQRENGILDKDFENDAMDKINKHVQYLSQTIDDFRNYFKTTKTINEFKFSALFQKSLNLIETKCTENDIFIIEEIDDIVLNTLENELLQVLINILNNAIDAVSKIDTKKYIFINSKVLDNKFIIEIKDNGNGLDLNNTSKIFEPYFTTKEKSQGTGIGLFMSEQIISNHLGGYINVKNVKFEYNSSSFKGALFQIILPIEKKEKEIEQN</sequence>
<evidence type="ECO:0000256" key="8">
    <source>
        <dbReference type="ARBA" id="ARBA00023136"/>
    </source>
</evidence>
<dbReference type="SMART" id="SM01049">
    <property type="entry name" value="Cache_2"/>
    <property type="match status" value="1"/>
</dbReference>
<keyword evidence="4" id="KW-1003">Cell membrane</keyword>
<evidence type="ECO:0000256" key="9">
    <source>
        <dbReference type="SAM" id="Coils"/>
    </source>
</evidence>
<dbReference type="InterPro" id="IPR036097">
    <property type="entry name" value="HisK_dim/P_sf"/>
</dbReference>
<evidence type="ECO:0000256" key="10">
    <source>
        <dbReference type="SAM" id="Phobius"/>
    </source>
</evidence>
<dbReference type="EMBL" id="CP019070">
    <property type="protein sequence ID" value="APW66278.1"/>
    <property type="molecule type" value="Genomic_DNA"/>
</dbReference>
<dbReference type="PANTHER" id="PTHR43065:SF42">
    <property type="entry name" value="TWO-COMPONENT SENSOR PPRA"/>
    <property type="match status" value="1"/>
</dbReference>
<dbReference type="STRING" id="1850254.LPB137_10680"/>
<evidence type="ECO:0000256" key="5">
    <source>
        <dbReference type="ARBA" id="ARBA00022553"/>
    </source>
</evidence>
<comment type="subcellular location">
    <subcellularLocation>
        <location evidence="2">Cell membrane</location>
        <topology evidence="2">Multi-pass membrane protein</topology>
    </subcellularLocation>
</comment>
<protein>
    <recommendedName>
        <fullName evidence="3">histidine kinase</fullName>
        <ecNumber evidence="3">2.7.13.3</ecNumber>
    </recommendedName>
</protein>
<dbReference type="Gene3D" id="3.30.565.10">
    <property type="entry name" value="Histidine kinase-like ATPase, C-terminal domain"/>
    <property type="match status" value="1"/>
</dbReference>
<dbReference type="SUPFAM" id="SSF55874">
    <property type="entry name" value="ATPase domain of HSP90 chaperone/DNA topoisomerase II/histidine kinase"/>
    <property type="match status" value="1"/>
</dbReference>
<feature type="transmembrane region" description="Helical" evidence="10">
    <location>
        <begin position="352"/>
        <end position="370"/>
    </location>
</feature>
<keyword evidence="7 10" id="KW-1133">Transmembrane helix</keyword>
<proteinExistence type="predicted"/>
<keyword evidence="6 10" id="KW-0812">Transmembrane</keyword>
<dbReference type="SUPFAM" id="SSF47384">
    <property type="entry name" value="Homodimeric domain of signal transducing histidine kinase"/>
    <property type="match status" value="1"/>
</dbReference>
<feature type="coiled-coil region" evidence="9">
    <location>
        <begin position="36"/>
        <end position="90"/>
    </location>
</feature>
<evidence type="ECO:0000256" key="6">
    <source>
        <dbReference type="ARBA" id="ARBA00022692"/>
    </source>
</evidence>
<dbReference type="Gene3D" id="3.30.450.20">
    <property type="entry name" value="PAS domain"/>
    <property type="match status" value="2"/>
</dbReference>
<accession>A0A1P8KP05</accession>
<dbReference type="InterPro" id="IPR033480">
    <property type="entry name" value="sCache_2"/>
</dbReference>
<dbReference type="Proteomes" id="UP000186074">
    <property type="component" value="Chromosome"/>
</dbReference>
<name>A0A1P8KP05_9BACT</name>
<gene>
    <name evidence="12" type="ORF">LPB137_10680</name>
</gene>
<dbReference type="EC" id="2.7.13.3" evidence="3"/>
<keyword evidence="8 10" id="KW-0472">Membrane</keyword>
<feature type="domain" description="Histidine kinase" evidence="11">
    <location>
        <begin position="414"/>
        <end position="635"/>
    </location>
</feature>
<evidence type="ECO:0000256" key="4">
    <source>
        <dbReference type="ARBA" id="ARBA00022475"/>
    </source>
</evidence>
<dbReference type="InterPro" id="IPR036890">
    <property type="entry name" value="HATPase_C_sf"/>
</dbReference>
<evidence type="ECO:0000256" key="2">
    <source>
        <dbReference type="ARBA" id="ARBA00004651"/>
    </source>
</evidence>
<dbReference type="RefSeq" id="WP_076087860.1">
    <property type="nucleotide sequence ID" value="NZ_CP019070.1"/>
</dbReference>
<keyword evidence="9" id="KW-0175">Coiled coil</keyword>
<dbReference type="GO" id="GO:0000155">
    <property type="term" value="F:phosphorelay sensor kinase activity"/>
    <property type="evidence" value="ECO:0007669"/>
    <property type="project" value="InterPro"/>
</dbReference>
<dbReference type="Pfam" id="PF08269">
    <property type="entry name" value="dCache_2"/>
    <property type="match status" value="1"/>
</dbReference>
<comment type="catalytic activity">
    <reaction evidence="1">
        <text>ATP + protein L-histidine = ADP + protein N-phospho-L-histidine.</text>
        <dbReference type="EC" id="2.7.13.3"/>
    </reaction>
</comment>
<evidence type="ECO:0000256" key="1">
    <source>
        <dbReference type="ARBA" id="ARBA00000085"/>
    </source>
</evidence>
<evidence type="ECO:0000313" key="13">
    <source>
        <dbReference type="Proteomes" id="UP000186074"/>
    </source>
</evidence>
<dbReference type="GO" id="GO:0005886">
    <property type="term" value="C:plasma membrane"/>
    <property type="evidence" value="ECO:0007669"/>
    <property type="project" value="UniProtKB-SubCell"/>
</dbReference>